<gene>
    <name evidence="10" type="ORF">HPB52_006253</name>
</gene>
<keyword evidence="3" id="KW-0645">Protease</keyword>
<dbReference type="GO" id="GO:0006508">
    <property type="term" value="P:proteolysis"/>
    <property type="evidence" value="ECO:0007669"/>
    <property type="project" value="UniProtKB-KW"/>
</dbReference>
<evidence type="ECO:0000256" key="6">
    <source>
        <dbReference type="ARBA" id="ARBA00022989"/>
    </source>
</evidence>
<proteinExistence type="inferred from homology"/>
<evidence type="ECO:0000313" key="10">
    <source>
        <dbReference type="EMBL" id="KAH7951196.1"/>
    </source>
</evidence>
<dbReference type="SUPFAM" id="SSF144091">
    <property type="entry name" value="Rhomboid-like"/>
    <property type="match status" value="1"/>
</dbReference>
<evidence type="ECO:0000256" key="4">
    <source>
        <dbReference type="ARBA" id="ARBA00022692"/>
    </source>
</evidence>
<evidence type="ECO:0000259" key="9">
    <source>
        <dbReference type="Pfam" id="PF01694"/>
    </source>
</evidence>
<feature type="domain" description="Peptidase S54 rhomboid" evidence="9">
    <location>
        <begin position="69"/>
        <end position="217"/>
    </location>
</feature>
<dbReference type="GO" id="GO:0016020">
    <property type="term" value="C:membrane"/>
    <property type="evidence" value="ECO:0007669"/>
    <property type="project" value="UniProtKB-SubCell"/>
</dbReference>
<keyword evidence="7 8" id="KW-0472">Membrane</keyword>
<feature type="transmembrane region" description="Helical" evidence="8">
    <location>
        <begin position="170"/>
        <end position="194"/>
    </location>
</feature>
<evidence type="ECO:0000256" key="3">
    <source>
        <dbReference type="ARBA" id="ARBA00022670"/>
    </source>
</evidence>
<dbReference type="GO" id="GO:0004252">
    <property type="term" value="F:serine-type endopeptidase activity"/>
    <property type="evidence" value="ECO:0007669"/>
    <property type="project" value="InterPro"/>
</dbReference>
<keyword evidence="5" id="KW-0378">Hydrolase</keyword>
<feature type="transmembrane region" description="Helical" evidence="8">
    <location>
        <begin position="138"/>
        <end position="158"/>
    </location>
</feature>
<dbReference type="PANTHER" id="PTHR43066">
    <property type="entry name" value="RHOMBOID-RELATED PROTEIN"/>
    <property type="match status" value="1"/>
</dbReference>
<accession>A0A9D4PRR0</accession>
<dbReference type="Proteomes" id="UP000821837">
    <property type="component" value="Chromosome 5"/>
</dbReference>
<comment type="similarity">
    <text evidence="2">Belongs to the peptidase S54 family.</text>
</comment>
<organism evidence="10 11">
    <name type="scientific">Rhipicephalus sanguineus</name>
    <name type="common">Brown dog tick</name>
    <name type="synonym">Ixodes sanguineus</name>
    <dbReference type="NCBI Taxonomy" id="34632"/>
    <lineage>
        <taxon>Eukaryota</taxon>
        <taxon>Metazoa</taxon>
        <taxon>Ecdysozoa</taxon>
        <taxon>Arthropoda</taxon>
        <taxon>Chelicerata</taxon>
        <taxon>Arachnida</taxon>
        <taxon>Acari</taxon>
        <taxon>Parasitiformes</taxon>
        <taxon>Ixodida</taxon>
        <taxon>Ixodoidea</taxon>
        <taxon>Ixodidae</taxon>
        <taxon>Rhipicephalinae</taxon>
        <taxon>Rhipicephalus</taxon>
        <taxon>Rhipicephalus</taxon>
    </lineage>
</organism>
<dbReference type="EMBL" id="JABSTV010001251">
    <property type="protein sequence ID" value="KAH7951196.1"/>
    <property type="molecule type" value="Genomic_DNA"/>
</dbReference>
<reference evidence="10" key="1">
    <citation type="journal article" date="2020" name="Cell">
        <title>Large-Scale Comparative Analyses of Tick Genomes Elucidate Their Genetic Diversity and Vector Capacities.</title>
        <authorList>
            <consortium name="Tick Genome and Microbiome Consortium (TIGMIC)"/>
            <person name="Jia N."/>
            <person name="Wang J."/>
            <person name="Shi W."/>
            <person name="Du L."/>
            <person name="Sun Y."/>
            <person name="Zhan W."/>
            <person name="Jiang J.F."/>
            <person name="Wang Q."/>
            <person name="Zhang B."/>
            <person name="Ji P."/>
            <person name="Bell-Sakyi L."/>
            <person name="Cui X.M."/>
            <person name="Yuan T.T."/>
            <person name="Jiang B.G."/>
            <person name="Yang W.F."/>
            <person name="Lam T.T."/>
            <person name="Chang Q.C."/>
            <person name="Ding S.J."/>
            <person name="Wang X.J."/>
            <person name="Zhu J.G."/>
            <person name="Ruan X.D."/>
            <person name="Zhao L."/>
            <person name="Wei J.T."/>
            <person name="Ye R.Z."/>
            <person name="Que T.C."/>
            <person name="Du C.H."/>
            <person name="Zhou Y.H."/>
            <person name="Cheng J.X."/>
            <person name="Dai P.F."/>
            <person name="Guo W.B."/>
            <person name="Han X.H."/>
            <person name="Huang E.J."/>
            <person name="Li L.F."/>
            <person name="Wei W."/>
            <person name="Gao Y.C."/>
            <person name="Liu J.Z."/>
            <person name="Shao H.Z."/>
            <person name="Wang X."/>
            <person name="Wang C.C."/>
            <person name="Yang T.C."/>
            <person name="Huo Q.B."/>
            <person name="Li W."/>
            <person name="Chen H.Y."/>
            <person name="Chen S.E."/>
            <person name="Zhou L.G."/>
            <person name="Ni X.B."/>
            <person name="Tian J.H."/>
            <person name="Sheng Y."/>
            <person name="Liu T."/>
            <person name="Pan Y.S."/>
            <person name="Xia L.Y."/>
            <person name="Li J."/>
            <person name="Zhao F."/>
            <person name="Cao W.C."/>
        </authorList>
    </citation>
    <scope>NUCLEOTIDE SEQUENCE</scope>
    <source>
        <strain evidence="10">Rsan-2018</strain>
    </source>
</reference>
<keyword evidence="4 8" id="KW-0812">Transmembrane</keyword>
<evidence type="ECO:0000256" key="8">
    <source>
        <dbReference type="SAM" id="Phobius"/>
    </source>
</evidence>
<dbReference type="InterPro" id="IPR035952">
    <property type="entry name" value="Rhomboid-like_sf"/>
</dbReference>
<name>A0A9D4PRR0_RHISA</name>
<dbReference type="PANTHER" id="PTHR43066:SF1">
    <property type="entry name" value="RHOMBOID PROTEIN 2"/>
    <property type="match status" value="1"/>
</dbReference>
<dbReference type="OMA" id="MEACADM"/>
<reference evidence="10" key="2">
    <citation type="submission" date="2021-09" db="EMBL/GenBank/DDBJ databases">
        <authorList>
            <person name="Jia N."/>
            <person name="Wang J."/>
            <person name="Shi W."/>
            <person name="Du L."/>
            <person name="Sun Y."/>
            <person name="Zhan W."/>
            <person name="Jiang J."/>
            <person name="Wang Q."/>
            <person name="Zhang B."/>
            <person name="Ji P."/>
            <person name="Sakyi L.B."/>
            <person name="Cui X."/>
            <person name="Yuan T."/>
            <person name="Jiang B."/>
            <person name="Yang W."/>
            <person name="Lam T.T.-Y."/>
            <person name="Chang Q."/>
            <person name="Ding S."/>
            <person name="Wang X."/>
            <person name="Zhu J."/>
            <person name="Ruan X."/>
            <person name="Zhao L."/>
            <person name="Wei J."/>
            <person name="Que T."/>
            <person name="Du C."/>
            <person name="Cheng J."/>
            <person name="Dai P."/>
            <person name="Han X."/>
            <person name="Huang E."/>
            <person name="Gao Y."/>
            <person name="Liu J."/>
            <person name="Shao H."/>
            <person name="Ye R."/>
            <person name="Li L."/>
            <person name="Wei W."/>
            <person name="Wang X."/>
            <person name="Wang C."/>
            <person name="Huo Q."/>
            <person name="Li W."/>
            <person name="Guo W."/>
            <person name="Chen H."/>
            <person name="Chen S."/>
            <person name="Zhou L."/>
            <person name="Zhou L."/>
            <person name="Ni X."/>
            <person name="Tian J."/>
            <person name="Zhou Y."/>
            <person name="Sheng Y."/>
            <person name="Liu T."/>
            <person name="Pan Y."/>
            <person name="Xia L."/>
            <person name="Li J."/>
            <person name="Zhao F."/>
            <person name="Cao W."/>
        </authorList>
    </citation>
    <scope>NUCLEOTIDE SEQUENCE</scope>
    <source>
        <strain evidence="10">Rsan-2018</strain>
        <tissue evidence="10">Larvae</tissue>
    </source>
</reference>
<feature type="transmembrane region" description="Helical" evidence="8">
    <location>
        <begin position="110"/>
        <end position="132"/>
    </location>
</feature>
<keyword evidence="6 8" id="KW-1133">Transmembrane helix</keyword>
<feature type="transmembrane region" description="Helical" evidence="8">
    <location>
        <begin position="20"/>
        <end position="45"/>
    </location>
</feature>
<feature type="transmembrane region" description="Helical" evidence="8">
    <location>
        <begin position="200"/>
        <end position="221"/>
    </location>
</feature>
<comment type="subcellular location">
    <subcellularLocation>
        <location evidence="1">Membrane</location>
        <topology evidence="1">Multi-pass membrane protein</topology>
    </subcellularLocation>
</comment>
<evidence type="ECO:0000313" key="11">
    <source>
        <dbReference type="Proteomes" id="UP000821837"/>
    </source>
</evidence>
<dbReference type="VEuPathDB" id="VectorBase:RSAN_031448"/>
<dbReference type="Pfam" id="PF01694">
    <property type="entry name" value="Rhomboid"/>
    <property type="match status" value="1"/>
</dbReference>
<sequence length="243" mass="27225">MTHQTRVQDVYGAVKLLFYALFRVGLGSIPPATFLTVIVQACVYLRLFSLPWSKPEEACVSVAGVLFKGEWPRIFYGAIEHGDSMHLCYNMVSFMWKGINLEEKMGTVPFFCVICLLTVLTGAFMVGLNYLLGTYVDAIFYERCIIGFSGVIFAIKLLDNVKYPAQTRNIFGVSVSLPSGYAVWLELLFVQLMAGNNCSFIGHLAGVLAGFVYLGVVRPIFDLMWLVLVETPRRAVYYILGRH</sequence>
<dbReference type="InterPro" id="IPR022764">
    <property type="entry name" value="Peptidase_S54_rhomboid_dom"/>
</dbReference>
<dbReference type="AlphaFoldDB" id="A0A9D4PRR0"/>
<dbReference type="OrthoDB" id="10257275at2759"/>
<evidence type="ECO:0000256" key="7">
    <source>
        <dbReference type="ARBA" id="ARBA00023136"/>
    </source>
</evidence>
<evidence type="ECO:0000256" key="5">
    <source>
        <dbReference type="ARBA" id="ARBA00022801"/>
    </source>
</evidence>
<dbReference type="Gene3D" id="1.20.1540.10">
    <property type="entry name" value="Rhomboid-like"/>
    <property type="match status" value="1"/>
</dbReference>
<comment type="caution">
    <text evidence="10">The sequence shown here is derived from an EMBL/GenBank/DDBJ whole genome shotgun (WGS) entry which is preliminary data.</text>
</comment>
<evidence type="ECO:0000256" key="2">
    <source>
        <dbReference type="ARBA" id="ARBA00009045"/>
    </source>
</evidence>
<keyword evidence="11" id="KW-1185">Reference proteome</keyword>
<evidence type="ECO:0000256" key="1">
    <source>
        <dbReference type="ARBA" id="ARBA00004141"/>
    </source>
</evidence>
<protein>
    <recommendedName>
        <fullName evidence="9">Peptidase S54 rhomboid domain-containing protein</fullName>
    </recommendedName>
</protein>